<keyword evidence="4" id="KW-0408">Iron</keyword>
<keyword evidence="6" id="KW-1185">Reference proteome</keyword>
<evidence type="ECO:0000256" key="3">
    <source>
        <dbReference type="ARBA" id="ARBA00022723"/>
    </source>
</evidence>
<dbReference type="OrthoDB" id="445007at2759"/>
<keyword evidence="3" id="KW-0479">Metal-binding</keyword>
<reference evidence="5 6" key="1">
    <citation type="submission" date="2016-10" db="EMBL/GenBank/DDBJ databases">
        <authorList>
            <person name="de Groot N.N."/>
        </authorList>
    </citation>
    <scope>NUCLEOTIDE SEQUENCE [LARGE SCALE GENOMIC DNA]</scope>
    <source>
        <strain evidence="5 6">CBS 141442</strain>
    </source>
</reference>
<accession>A0A1L0FZV0</accession>
<dbReference type="EMBL" id="LT635757">
    <property type="protein sequence ID" value="SGZ49989.1"/>
    <property type="molecule type" value="Genomic_DNA"/>
</dbReference>
<gene>
    <name evidence="5" type="ORF">SAMEA4029010_CIC11G00000000048</name>
</gene>
<dbReference type="AlphaFoldDB" id="A0A1L0FZV0"/>
<evidence type="ECO:0000313" key="6">
    <source>
        <dbReference type="Proteomes" id="UP000182334"/>
    </source>
</evidence>
<proteinExistence type="inferred from homology"/>
<sequence length="300" mass="33968">MIGLTQDQIDQFNTEGMLCIPEFLSSDQTAQMLQASRRLLDDFDISTHPKTQFKTGDNDHIGDQYFFDSSDKVSYFFDVDAFDSNGTLQMPKQKAINKIGHGLHMHEKLFHDITFDARVKAVAKNLGFGDPRVLQSMLIFKNPVSSQVDERDNAVPPHTDGTFLFTKPQLAVGFWYALEDCTEENGCLKYNPGTHKTVPITKRFVKIDGGNKGCNFIDVEHSDTEIPEDREEDYKLVECKAGSLILIHNSVLHKSEKNRSGKSRYAYAFHIIDGVEGYDDLNWLQVPPSGGTNFLKLYEE</sequence>
<organism evidence="5 6">
    <name type="scientific">Sungouiella intermedia</name>
    <dbReference type="NCBI Taxonomy" id="45354"/>
    <lineage>
        <taxon>Eukaryota</taxon>
        <taxon>Fungi</taxon>
        <taxon>Dikarya</taxon>
        <taxon>Ascomycota</taxon>
        <taxon>Saccharomycotina</taxon>
        <taxon>Pichiomycetes</taxon>
        <taxon>Metschnikowiaceae</taxon>
        <taxon>Sungouiella</taxon>
    </lineage>
</organism>
<dbReference type="Pfam" id="PF05721">
    <property type="entry name" value="PhyH"/>
    <property type="match status" value="1"/>
</dbReference>
<dbReference type="SUPFAM" id="SSF51197">
    <property type="entry name" value="Clavaminate synthase-like"/>
    <property type="match status" value="1"/>
</dbReference>
<evidence type="ECO:0000256" key="4">
    <source>
        <dbReference type="ARBA" id="ARBA00023004"/>
    </source>
</evidence>
<comment type="similarity">
    <text evidence="2">Belongs to the PhyH family.</text>
</comment>
<evidence type="ECO:0000313" key="5">
    <source>
        <dbReference type="EMBL" id="SGZ49989.1"/>
    </source>
</evidence>
<name>A0A1L0FZV0_9ASCO</name>
<dbReference type="STRING" id="45354.A0A1L0FZV0"/>
<evidence type="ECO:0000256" key="2">
    <source>
        <dbReference type="ARBA" id="ARBA00005830"/>
    </source>
</evidence>
<dbReference type="Gene3D" id="2.60.120.620">
    <property type="entry name" value="q2cbj1_9rhob like domain"/>
    <property type="match status" value="1"/>
</dbReference>
<dbReference type="Proteomes" id="UP000182334">
    <property type="component" value="Chromosome II"/>
</dbReference>
<evidence type="ECO:0000256" key="1">
    <source>
        <dbReference type="ARBA" id="ARBA00001962"/>
    </source>
</evidence>
<dbReference type="PANTHER" id="PTHR20883:SF15">
    <property type="entry name" value="PHYTANOYL-COA DIOXYGENASE DOMAIN-CONTAINING PROTEIN 1"/>
    <property type="match status" value="1"/>
</dbReference>
<comment type="cofactor">
    <cofactor evidence="1">
        <name>Fe cation</name>
        <dbReference type="ChEBI" id="CHEBI:24875"/>
    </cofactor>
</comment>
<dbReference type="PANTHER" id="PTHR20883">
    <property type="entry name" value="PHYTANOYL-COA DIOXYGENASE DOMAIN CONTAINING 1"/>
    <property type="match status" value="1"/>
</dbReference>
<dbReference type="GO" id="GO:0046872">
    <property type="term" value="F:metal ion binding"/>
    <property type="evidence" value="ECO:0007669"/>
    <property type="project" value="UniProtKB-KW"/>
</dbReference>
<dbReference type="InterPro" id="IPR008775">
    <property type="entry name" value="Phytyl_CoA_dOase-like"/>
</dbReference>
<protein>
    <submittedName>
        <fullName evidence="5">CIC11C00000000048</fullName>
    </submittedName>
</protein>